<dbReference type="eggNOG" id="COG4085">
    <property type="taxonomic scope" value="Bacteria"/>
</dbReference>
<organism evidence="4 5">
    <name type="scientific">Hoylesella oralis ATCC 33269</name>
    <dbReference type="NCBI Taxonomy" id="873533"/>
    <lineage>
        <taxon>Bacteria</taxon>
        <taxon>Pseudomonadati</taxon>
        <taxon>Bacteroidota</taxon>
        <taxon>Bacteroidia</taxon>
        <taxon>Bacteroidales</taxon>
        <taxon>Prevotellaceae</taxon>
        <taxon>Hoylesella</taxon>
    </lineage>
</organism>
<dbReference type="NCBIfam" id="NF038128">
    <property type="entry name" value="choice_anch_J"/>
    <property type="match status" value="1"/>
</dbReference>
<dbReference type="AlphaFoldDB" id="E7RRF0"/>
<proteinExistence type="predicted"/>
<dbReference type="Gene3D" id="2.60.120.200">
    <property type="match status" value="1"/>
</dbReference>
<feature type="region of interest" description="Disordered" evidence="1">
    <location>
        <begin position="24"/>
        <end position="47"/>
    </location>
</feature>
<evidence type="ECO:0000313" key="5">
    <source>
        <dbReference type="Proteomes" id="UP000005580"/>
    </source>
</evidence>
<sequence>MKKLFYSLLVLAMAATTFTSCEDVPAPYNDPNNNGGGTTTEITPAGSGTEADPYNVAAALQKIKALAANVNSEPIYVKGKIVSIKSVETQTYGNATYYISDDGTAKNQLYIYQGYYLGNKKFTAEDQIKVGDEVVIYGPFVNYNGNTPETVGKGQTYIYSLNGKKDENGGGTTPSVEAKGDGTEASPYNVTAAIAKGTASNVYTKGFIVGYIYGKTAKDGARFSSDTCTVTSNVLIAATATEKDITKCMPVQLPANAVRTAVNLKDNKTHLGKEVLLYGEITKYYGQPGIKSVTYAEIDGKTAGTKPGAASDAILNETFATSLGKFTVANEVDLAAGTTVWQADTKYKCAKATAYINKVRVTSDSWLISPALDLSSVTKATLSFEQAGRYFGTVADEIKVLVSTDYNSGKPSTATWTPLTLSATVTNKDFTFVATTADLQAFVGKANVRIAFEYKSTTTTAGTWQLRNLIVK</sequence>
<evidence type="ECO:0000256" key="1">
    <source>
        <dbReference type="SAM" id="MobiDB-lite"/>
    </source>
</evidence>
<dbReference type="STRING" id="28134.SAMN05444288_1390"/>
<dbReference type="Pfam" id="PF19886">
    <property type="entry name" value="DUF6359"/>
    <property type="match status" value="1"/>
</dbReference>
<feature type="chain" id="PRO_5003224488" description="Endonuclease YhcR N-terminal domain-containing protein" evidence="2">
    <location>
        <begin position="22"/>
        <end position="472"/>
    </location>
</feature>
<keyword evidence="5" id="KW-1185">Reference proteome</keyword>
<evidence type="ECO:0000256" key="2">
    <source>
        <dbReference type="SAM" id="SignalP"/>
    </source>
</evidence>
<reference evidence="4" key="1">
    <citation type="submission" date="2011-01" db="EMBL/GenBank/DDBJ databases">
        <authorList>
            <person name="Muzny D."/>
            <person name="Qin X."/>
            <person name="Buhay C."/>
            <person name="Dugan-Rocha S."/>
            <person name="Ding Y."/>
            <person name="Chen G."/>
            <person name="Hawes A."/>
            <person name="Holder M."/>
            <person name="Jhangiani S."/>
            <person name="Johnson A."/>
            <person name="Khan Z."/>
            <person name="Li Z."/>
            <person name="Liu W."/>
            <person name="Liu X."/>
            <person name="Perez L."/>
            <person name="Shen H."/>
            <person name="Wang Q."/>
            <person name="Watt J."/>
            <person name="Xi L."/>
            <person name="Xin Y."/>
            <person name="Zhou J."/>
            <person name="Deng J."/>
            <person name="Jiang H."/>
            <person name="Liu Y."/>
            <person name="Qu J."/>
            <person name="Song X.-Z."/>
            <person name="Zhang L."/>
            <person name="Villasana D."/>
            <person name="Johnson A."/>
            <person name="Liu J."/>
            <person name="Liyanage D."/>
            <person name="Lorensuhewa L."/>
            <person name="Robinson T."/>
            <person name="Song A."/>
            <person name="Song B.-B."/>
            <person name="Dinh H."/>
            <person name="Thornton R."/>
            <person name="Coyle M."/>
            <person name="Francisco L."/>
            <person name="Jackson L."/>
            <person name="Javaid M."/>
            <person name="Korchina V."/>
            <person name="Kovar C."/>
            <person name="Mata R."/>
            <person name="Mathew T."/>
            <person name="Ngo R."/>
            <person name="Nguyen L."/>
            <person name="Nguyen N."/>
            <person name="Okwuonu G."/>
            <person name="Ongeri F."/>
            <person name="Pham C."/>
            <person name="Simmons D."/>
            <person name="Wilczek-Boney K."/>
            <person name="Hale W."/>
            <person name="Jakkamsetti A."/>
            <person name="Pham P."/>
            <person name="Ruth R."/>
            <person name="San Lucas F."/>
            <person name="Warren J."/>
            <person name="Zhang J."/>
            <person name="Zhao Z."/>
            <person name="Zhou C."/>
            <person name="Zhu D."/>
            <person name="Lee S."/>
            <person name="Bess C."/>
            <person name="Blankenburg K."/>
            <person name="Forbes L."/>
            <person name="Fu Q."/>
            <person name="Gubbala S."/>
            <person name="Hirani K."/>
            <person name="Jayaseelan J.C."/>
            <person name="Lara F."/>
            <person name="Munidasa M."/>
            <person name="Palculict T."/>
            <person name="Patil S."/>
            <person name="Pu L.-L."/>
            <person name="Saada N."/>
            <person name="Tang L."/>
            <person name="Weissenberger G."/>
            <person name="Zhu Y."/>
            <person name="Hemphill L."/>
            <person name="Shang Y."/>
            <person name="Youmans B."/>
            <person name="Ayvaz T."/>
            <person name="Ross M."/>
            <person name="Santibanez J."/>
            <person name="Aqrawi P."/>
            <person name="Gross S."/>
            <person name="Joshi V."/>
            <person name="Fowler G."/>
            <person name="Nazareth L."/>
            <person name="Reid J."/>
            <person name="Worley K."/>
            <person name="Petrosino J."/>
            <person name="Highlander S."/>
            <person name="Gibbs R."/>
        </authorList>
    </citation>
    <scope>NUCLEOTIDE SEQUENCE [LARGE SCALE GENOMIC DNA]</scope>
    <source>
        <strain evidence="4">ATCC 33269</strain>
    </source>
</reference>
<feature type="domain" description="Endonuclease YhcR N-terminal" evidence="3">
    <location>
        <begin position="188"/>
        <end position="298"/>
    </location>
</feature>
<name>E7RRF0_9BACT</name>
<dbReference type="Proteomes" id="UP000005580">
    <property type="component" value="Unassembled WGS sequence"/>
</dbReference>
<gene>
    <name evidence="4" type="ORF">HMPREF0663_11751</name>
</gene>
<dbReference type="PROSITE" id="PS51257">
    <property type="entry name" value="PROKAR_LIPOPROTEIN"/>
    <property type="match status" value="1"/>
</dbReference>
<feature type="signal peptide" evidence="2">
    <location>
        <begin position="1"/>
        <end position="21"/>
    </location>
</feature>
<dbReference type="EMBL" id="AEPE02000005">
    <property type="protein sequence ID" value="EFZ36838.1"/>
    <property type="molecule type" value="Genomic_DNA"/>
</dbReference>
<dbReference type="HOGENOM" id="CLU_046694_0_0_10"/>
<accession>E7RRF0</accession>
<evidence type="ECO:0000313" key="4">
    <source>
        <dbReference type="EMBL" id="EFZ36838.1"/>
    </source>
</evidence>
<dbReference type="RefSeq" id="WP_004369924.1">
    <property type="nucleotide sequence ID" value="NZ_GL833119.1"/>
</dbReference>
<evidence type="ECO:0000259" key="3">
    <source>
        <dbReference type="Pfam" id="PF19886"/>
    </source>
</evidence>
<dbReference type="InterPro" id="IPR045939">
    <property type="entry name" value="YhcR_N"/>
</dbReference>
<keyword evidence="2" id="KW-0732">Signal</keyword>
<comment type="caution">
    <text evidence="4">The sequence shown here is derived from an EMBL/GenBank/DDBJ whole genome shotgun (WGS) entry which is preliminary data.</text>
</comment>
<protein>
    <recommendedName>
        <fullName evidence="3">Endonuclease YhcR N-terminal domain-containing protein</fullName>
    </recommendedName>
</protein>